<comment type="caution">
    <text evidence="8">The sequence shown here is derived from an EMBL/GenBank/DDBJ whole genome shotgun (WGS) entry which is preliminary data.</text>
</comment>
<dbReference type="CDD" id="cd00858">
    <property type="entry name" value="GlyRS_anticodon"/>
    <property type="match status" value="1"/>
</dbReference>
<keyword evidence="5" id="KW-0648">Protein biosynthesis</keyword>
<dbReference type="GO" id="GO:0006426">
    <property type="term" value="P:glycyl-tRNA aminoacylation"/>
    <property type="evidence" value="ECO:0007669"/>
    <property type="project" value="InterPro"/>
</dbReference>
<evidence type="ECO:0000256" key="2">
    <source>
        <dbReference type="ARBA" id="ARBA00022598"/>
    </source>
</evidence>
<dbReference type="InterPro" id="IPR045864">
    <property type="entry name" value="aa-tRNA-synth_II/BPL/LPL"/>
</dbReference>
<dbReference type="Gene3D" id="3.30.40.230">
    <property type="match status" value="1"/>
</dbReference>
<reference evidence="8 9" key="1">
    <citation type="journal article" date="2016" name="Nat. Commun.">
        <title>Thousands of microbial genomes shed light on interconnected biogeochemical processes in an aquifer system.</title>
        <authorList>
            <person name="Anantharaman K."/>
            <person name="Brown C.T."/>
            <person name="Hug L.A."/>
            <person name="Sharon I."/>
            <person name="Castelle C.J."/>
            <person name="Probst A.J."/>
            <person name="Thomas B.C."/>
            <person name="Singh A."/>
            <person name="Wilkins M.J."/>
            <person name="Karaoz U."/>
            <person name="Brodie E.L."/>
            <person name="Williams K.H."/>
            <person name="Hubbard S.S."/>
            <person name="Banfield J.F."/>
        </authorList>
    </citation>
    <scope>NUCLEOTIDE SEQUENCE [LARGE SCALE GENOMIC DNA]</scope>
</reference>
<accession>A0A1F4USM6</accession>
<evidence type="ECO:0000256" key="1">
    <source>
        <dbReference type="ARBA" id="ARBA00012829"/>
    </source>
</evidence>
<dbReference type="SUPFAM" id="SSF52954">
    <property type="entry name" value="Class II aaRS ABD-related"/>
    <property type="match status" value="1"/>
</dbReference>
<dbReference type="GO" id="GO:0005524">
    <property type="term" value="F:ATP binding"/>
    <property type="evidence" value="ECO:0007669"/>
    <property type="project" value="UniProtKB-KW"/>
</dbReference>
<dbReference type="PROSITE" id="PS50862">
    <property type="entry name" value="AA_TRNA_LIGASE_II"/>
    <property type="match status" value="1"/>
</dbReference>
<evidence type="ECO:0000256" key="3">
    <source>
        <dbReference type="ARBA" id="ARBA00022741"/>
    </source>
</evidence>
<dbReference type="PRINTS" id="PR01043">
    <property type="entry name" value="TRNASYNTHGLY"/>
</dbReference>
<proteinExistence type="predicted"/>
<dbReference type="PANTHER" id="PTHR10745">
    <property type="entry name" value="GLYCYL-TRNA SYNTHETASE/DNA POLYMERASE SUBUNIT GAMMA-2"/>
    <property type="match status" value="1"/>
</dbReference>
<dbReference type="SUPFAM" id="SSF55681">
    <property type="entry name" value="Class II aaRS and biotin synthetases"/>
    <property type="match status" value="1"/>
</dbReference>
<keyword evidence="6" id="KW-0030">Aminoacyl-tRNA synthetase</keyword>
<keyword evidence="2 8" id="KW-0436">Ligase</keyword>
<dbReference type="InterPro" id="IPR002315">
    <property type="entry name" value="tRNA-synt_gly"/>
</dbReference>
<dbReference type="AlphaFoldDB" id="A0A1F4USM6"/>
<dbReference type="InterPro" id="IPR006195">
    <property type="entry name" value="aa-tRNA-synth_II"/>
</dbReference>
<dbReference type="PANTHER" id="PTHR10745:SF8">
    <property type="entry name" value="DNA POLYMERASE SUBUNIT GAMMA-2, MITOCHONDRIAL"/>
    <property type="match status" value="1"/>
</dbReference>
<dbReference type="Pfam" id="PF00587">
    <property type="entry name" value="tRNA-synt_2b"/>
    <property type="match status" value="1"/>
</dbReference>
<dbReference type="EMBL" id="MEUX01000006">
    <property type="protein sequence ID" value="OGC47954.1"/>
    <property type="molecule type" value="Genomic_DNA"/>
</dbReference>
<evidence type="ECO:0000256" key="6">
    <source>
        <dbReference type="ARBA" id="ARBA00023146"/>
    </source>
</evidence>
<dbReference type="InterPro" id="IPR027031">
    <property type="entry name" value="Gly-tRNA_synthase/POLG2"/>
</dbReference>
<dbReference type="GO" id="GO:0005737">
    <property type="term" value="C:cytoplasm"/>
    <property type="evidence" value="ECO:0007669"/>
    <property type="project" value="InterPro"/>
</dbReference>
<keyword evidence="3" id="KW-0547">Nucleotide-binding</keyword>
<dbReference type="Pfam" id="PF03129">
    <property type="entry name" value="HGTP_anticodon"/>
    <property type="match status" value="1"/>
</dbReference>
<gene>
    <name evidence="8" type="ORF">A2713_02395</name>
</gene>
<dbReference type="InterPro" id="IPR002314">
    <property type="entry name" value="aa-tRNA-synt_IIb"/>
</dbReference>
<dbReference type="Gene3D" id="3.30.930.10">
    <property type="entry name" value="Bira Bifunctional Protein, Domain 2"/>
    <property type="match status" value="1"/>
</dbReference>
<dbReference type="EC" id="6.1.1.14" evidence="1"/>
<dbReference type="GO" id="GO:0004820">
    <property type="term" value="F:glycine-tRNA ligase activity"/>
    <property type="evidence" value="ECO:0007669"/>
    <property type="project" value="UniProtKB-EC"/>
</dbReference>
<dbReference type="Gene3D" id="3.40.50.800">
    <property type="entry name" value="Anticodon-binding domain"/>
    <property type="match status" value="1"/>
</dbReference>
<dbReference type="NCBIfam" id="TIGR00389">
    <property type="entry name" value="glyS_dimeric"/>
    <property type="match status" value="1"/>
</dbReference>
<protein>
    <recommendedName>
        <fullName evidence="1">glycine--tRNA ligase</fullName>
        <ecNumber evidence="1">6.1.1.14</ecNumber>
    </recommendedName>
</protein>
<evidence type="ECO:0000256" key="5">
    <source>
        <dbReference type="ARBA" id="ARBA00022917"/>
    </source>
</evidence>
<feature type="domain" description="Aminoacyl-transfer RNA synthetases class-II family profile" evidence="7">
    <location>
        <begin position="2"/>
        <end position="363"/>
    </location>
</feature>
<dbReference type="Proteomes" id="UP000176444">
    <property type="component" value="Unassembled WGS sequence"/>
</dbReference>
<evidence type="ECO:0000313" key="8">
    <source>
        <dbReference type="EMBL" id="OGC47954.1"/>
    </source>
</evidence>
<keyword evidence="4" id="KW-0067">ATP-binding</keyword>
<dbReference type="NCBIfam" id="NF003211">
    <property type="entry name" value="PRK04173.1"/>
    <property type="match status" value="1"/>
</dbReference>
<dbReference type="InterPro" id="IPR036621">
    <property type="entry name" value="Anticodon-bd_dom_sf"/>
</dbReference>
<evidence type="ECO:0000313" key="9">
    <source>
        <dbReference type="Proteomes" id="UP000176444"/>
    </source>
</evidence>
<organism evidence="8 9">
    <name type="scientific">candidate division WWE3 bacterium RIFCSPHIGHO2_01_FULL_35_17</name>
    <dbReference type="NCBI Taxonomy" id="1802614"/>
    <lineage>
        <taxon>Bacteria</taxon>
        <taxon>Katanobacteria</taxon>
    </lineage>
</organism>
<evidence type="ECO:0000259" key="7">
    <source>
        <dbReference type="PROSITE" id="PS50862"/>
    </source>
</evidence>
<name>A0A1F4USM6_UNCKA</name>
<sequence length="447" mass="52171">MDNTQKIISLCKRRGFVFPSSEIYGGFSSTYDYGPLGAQMLKNIKSSWWKSFVETKSDVVGLDGAIFCHPKTWEASGHVASFNDPLVEDKKTHIRYRADHLIEEKLNVDTSKMTFPEMQKILDENKIKSPQGNELTKLKSFNLLVAAELGSTDETKEKAYLRGETCQVIFLQYLNVMQSMRLRPPFGIAQIGKAFRNEITTKDFIYRTREFEQMELEYFIDPDEGLKWYAFWKEFMLDWFVKELGMPRDKFRFREIPKEEMSHYAKIQNDFEFESSSGKWFELSPLNHRGDYDLSRHQEYSGEKFMYKDNESGKEFMPNVIEISIGINRTLYAILDDAYFEDGDRVVLKLDPKIAPYRVAVFPLVKNKPEIVEKAREIFESLVEAGFVVAWDDRGNVGKRYYSQDEIGTPKCVTIDYQTLEDGTVTIRDRDTMKQIRVKVEDIKENI</sequence>
<evidence type="ECO:0000256" key="4">
    <source>
        <dbReference type="ARBA" id="ARBA00022840"/>
    </source>
</evidence>
<dbReference type="InterPro" id="IPR004154">
    <property type="entry name" value="Anticodon-bd"/>
</dbReference>